<dbReference type="AlphaFoldDB" id="A0A3E1NFU8"/>
<sequence length="80" mass="8710">MRRYFKGRFLIAHGVRTGQAFQPGWGYSLLHFSTVLLLAPAFATLLPEQFGGANGELAAAPGCFGLLKQLRHVNTALSFC</sequence>
<proteinExistence type="predicted"/>
<accession>A0A3E1NFU8</accession>
<gene>
    <name evidence="1" type="ORF">DXN05_17800</name>
</gene>
<comment type="caution">
    <text evidence="1">The sequence shown here is derived from an EMBL/GenBank/DDBJ whole genome shotgun (WGS) entry which is preliminary data.</text>
</comment>
<dbReference type="EMBL" id="QTJU01000007">
    <property type="protein sequence ID" value="RFM26843.1"/>
    <property type="molecule type" value="Genomic_DNA"/>
</dbReference>
<dbReference type="Proteomes" id="UP000261284">
    <property type="component" value="Unassembled WGS sequence"/>
</dbReference>
<reference evidence="1 2" key="1">
    <citation type="submission" date="2018-08" db="EMBL/GenBank/DDBJ databases">
        <title>Chitinophagaceae sp. K23C18032701, a novel bacterium isolated from forest soil.</title>
        <authorList>
            <person name="Wang C."/>
        </authorList>
    </citation>
    <scope>NUCLEOTIDE SEQUENCE [LARGE SCALE GENOMIC DNA]</scope>
    <source>
        <strain evidence="1 2">K23C18032701</strain>
    </source>
</reference>
<protein>
    <submittedName>
        <fullName evidence="1">Uncharacterized protein</fullName>
    </submittedName>
</protein>
<evidence type="ECO:0000313" key="1">
    <source>
        <dbReference type="EMBL" id="RFM26843.1"/>
    </source>
</evidence>
<evidence type="ECO:0000313" key="2">
    <source>
        <dbReference type="Proteomes" id="UP000261284"/>
    </source>
</evidence>
<name>A0A3E1NFU8_9BACT</name>
<organism evidence="1 2">
    <name type="scientific">Deminuibacter soli</name>
    <dbReference type="NCBI Taxonomy" id="2291815"/>
    <lineage>
        <taxon>Bacteria</taxon>
        <taxon>Pseudomonadati</taxon>
        <taxon>Bacteroidota</taxon>
        <taxon>Chitinophagia</taxon>
        <taxon>Chitinophagales</taxon>
        <taxon>Chitinophagaceae</taxon>
        <taxon>Deminuibacter</taxon>
    </lineage>
</organism>
<keyword evidence="2" id="KW-1185">Reference proteome</keyword>